<evidence type="ECO:0000259" key="1">
    <source>
        <dbReference type="Pfam" id="PF12762"/>
    </source>
</evidence>
<evidence type="ECO:0000313" key="2">
    <source>
        <dbReference type="EMBL" id="KCZ79296.1"/>
    </source>
</evidence>
<dbReference type="Pfam" id="PF12762">
    <property type="entry name" value="DDE_Tnp_IS1595"/>
    <property type="match status" value="1"/>
</dbReference>
<gene>
    <name evidence="2" type="ORF">H312_03311</name>
</gene>
<dbReference type="EMBL" id="KK365304">
    <property type="protein sequence ID" value="KCZ79296.1"/>
    <property type="molecule type" value="Genomic_DNA"/>
</dbReference>
<dbReference type="AlphaFoldDB" id="A0A059EX38"/>
<dbReference type="HOGENOM" id="CLU_044348_7_0_1"/>
<feature type="domain" description="ISXO2-like transposase" evidence="1">
    <location>
        <begin position="27"/>
        <end position="96"/>
    </location>
</feature>
<proteinExistence type="predicted"/>
<dbReference type="Proteomes" id="UP000030655">
    <property type="component" value="Unassembled WGS sequence"/>
</dbReference>
<evidence type="ECO:0000313" key="3">
    <source>
        <dbReference type="Proteomes" id="UP000030655"/>
    </source>
</evidence>
<dbReference type="VEuPathDB" id="MicrosporidiaDB:H312_03311"/>
<reference evidence="2 3" key="2">
    <citation type="submission" date="2014-03" db="EMBL/GenBank/DDBJ databases">
        <title>The Genome Sequence of Anncaliia algerae insect isolate PRA339.</title>
        <authorList>
            <consortium name="The Broad Institute Genome Sequencing Platform"/>
            <consortium name="The Broad Institute Genome Sequencing Center for Infectious Disease"/>
            <person name="Cuomo C."/>
            <person name="Becnel J."/>
            <person name="Sanscrainte N."/>
            <person name="Walker B."/>
            <person name="Young S.K."/>
            <person name="Zeng Q."/>
            <person name="Gargeya S."/>
            <person name="Fitzgerald M."/>
            <person name="Haas B."/>
            <person name="Abouelleil A."/>
            <person name="Alvarado L."/>
            <person name="Arachchi H.M."/>
            <person name="Berlin A.M."/>
            <person name="Chapman S.B."/>
            <person name="Dewar J."/>
            <person name="Goldberg J."/>
            <person name="Griggs A."/>
            <person name="Gujja S."/>
            <person name="Hansen M."/>
            <person name="Howarth C."/>
            <person name="Imamovic A."/>
            <person name="Larimer J."/>
            <person name="McCowan C."/>
            <person name="Murphy C."/>
            <person name="Neiman D."/>
            <person name="Pearson M."/>
            <person name="Priest M."/>
            <person name="Roberts A."/>
            <person name="Saif S."/>
            <person name="Shea T."/>
            <person name="Sisk P."/>
            <person name="Sykes S."/>
            <person name="Wortman J."/>
            <person name="Nusbaum C."/>
            <person name="Birren B."/>
        </authorList>
    </citation>
    <scope>NUCLEOTIDE SEQUENCE [LARGE SCALE GENOMIC DNA]</scope>
    <source>
        <strain evidence="2 3">PRA339</strain>
    </source>
</reference>
<dbReference type="InterPro" id="IPR024445">
    <property type="entry name" value="Tnp_ISXO2-like"/>
</dbReference>
<dbReference type="OrthoDB" id="8061556at2759"/>
<protein>
    <recommendedName>
        <fullName evidence="1">ISXO2-like transposase domain-containing protein</fullName>
    </recommendedName>
</protein>
<reference evidence="3" key="1">
    <citation type="submission" date="2013-02" db="EMBL/GenBank/DDBJ databases">
        <authorList>
            <consortium name="The Broad Institute Genome Sequencing Platform"/>
            <person name="Cuomo C."/>
            <person name="Becnel J."/>
            <person name="Sanscrainte N."/>
            <person name="Walker B."/>
            <person name="Young S.K."/>
            <person name="Zeng Q."/>
            <person name="Gargeya S."/>
            <person name="Fitzgerald M."/>
            <person name="Haas B."/>
            <person name="Abouelleil A."/>
            <person name="Alvarado L."/>
            <person name="Arachchi H.M."/>
            <person name="Berlin A.M."/>
            <person name="Chapman S.B."/>
            <person name="Dewar J."/>
            <person name="Goldberg J."/>
            <person name="Griggs A."/>
            <person name="Gujja S."/>
            <person name="Hansen M."/>
            <person name="Howarth C."/>
            <person name="Imamovic A."/>
            <person name="Larimer J."/>
            <person name="McCowan C."/>
            <person name="Murphy C."/>
            <person name="Neiman D."/>
            <person name="Pearson M."/>
            <person name="Priest M."/>
            <person name="Roberts A."/>
            <person name="Saif S."/>
            <person name="Shea T."/>
            <person name="Sisk P."/>
            <person name="Sykes S."/>
            <person name="Wortman J."/>
            <person name="Nusbaum C."/>
            <person name="Birren B."/>
        </authorList>
    </citation>
    <scope>NUCLEOTIDE SEQUENCE [LARGE SCALE GENOMIC DNA]</scope>
    <source>
        <strain evidence="3">PRA339</strain>
    </source>
</reference>
<name>A0A059EX38_9MICR</name>
<sequence length="96" mass="10692">MKIIKLFKEKIPKTDFSNNKLGGPGAIVQIDETMLNIKCKSHRGRSSANKTDSISIVECTKEIVRAFAKIIPNKESRTLLQIIASQVARSSIIYTD</sequence>
<keyword evidence="3" id="KW-1185">Reference proteome</keyword>
<accession>A0A059EX38</accession>
<organism evidence="2 3">
    <name type="scientific">Anncaliia algerae PRA339</name>
    <dbReference type="NCBI Taxonomy" id="1288291"/>
    <lineage>
        <taxon>Eukaryota</taxon>
        <taxon>Fungi</taxon>
        <taxon>Fungi incertae sedis</taxon>
        <taxon>Microsporidia</taxon>
        <taxon>Tubulinosematoidea</taxon>
        <taxon>Tubulinosematidae</taxon>
        <taxon>Anncaliia</taxon>
    </lineage>
</organism>